<keyword evidence="7 10" id="KW-0378">Hydrolase</keyword>
<comment type="similarity">
    <text evidence="2 10">Belongs to the HsdR family.</text>
</comment>
<dbReference type="EC" id="3.1.21.3" evidence="10"/>
<evidence type="ECO:0000256" key="9">
    <source>
        <dbReference type="ARBA" id="ARBA00023125"/>
    </source>
</evidence>
<dbReference type="CDD" id="cd18800">
    <property type="entry name" value="SF2_C_EcoR124I-like"/>
    <property type="match status" value="1"/>
</dbReference>
<accession>A0A0F5FSP9</accession>
<evidence type="ECO:0000256" key="10">
    <source>
        <dbReference type="RuleBase" id="RU364115"/>
    </source>
</evidence>
<evidence type="ECO:0000256" key="6">
    <source>
        <dbReference type="ARBA" id="ARBA00022759"/>
    </source>
</evidence>
<comment type="catalytic activity">
    <reaction evidence="1 10">
        <text>Endonucleolytic cleavage of DNA to give random double-stranded fragments with terminal 5'-phosphates, ATP is simultaneously hydrolyzed.</text>
        <dbReference type="EC" id="3.1.21.3"/>
    </reaction>
</comment>
<protein>
    <recommendedName>
        <fullName evidence="10">Type I restriction enzyme endonuclease subunit</fullName>
        <shortName evidence="10">R protein</shortName>
        <ecNumber evidence="10">3.1.21.3</ecNumber>
    </recommendedName>
</protein>
<comment type="function">
    <text evidence="10">Subunit R is required for both nuclease and ATPase activities, but not for modification.</text>
</comment>
<dbReference type="GO" id="GO:0003677">
    <property type="term" value="F:DNA binding"/>
    <property type="evidence" value="ECO:0007669"/>
    <property type="project" value="UniProtKB-KW"/>
</dbReference>
<name>A0A0F5FSP9_9HYPH</name>
<evidence type="ECO:0000256" key="2">
    <source>
        <dbReference type="ARBA" id="ARBA00008598"/>
    </source>
</evidence>
<organism evidence="12 13">
    <name type="scientific">Devosia geojensis</name>
    <dbReference type="NCBI Taxonomy" id="443610"/>
    <lineage>
        <taxon>Bacteria</taxon>
        <taxon>Pseudomonadati</taxon>
        <taxon>Pseudomonadota</taxon>
        <taxon>Alphaproteobacteria</taxon>
        <taxon>Hyphomicrobiales</taxon>
        <taxon>Devosiaceae</taxon>
        <taxon>Devosia</taxon>
    </lineage>
</organism>
<sequence>MNKSPEFTTSEAGGAQLQALNTLINCGWRYVTKAEADQWRDGRRTLPFLETQTRADLARINRIQLDGRAHLFSEANIDAAIRRLTDRIPEGVVRANERMTDDLFLGIALPQAIGATSREWPFKFIDWTDWRANTFQVAAEYTVCEAGGPTIRVDLVLFVNGIPLGVIEVKASHVSSDQGVGQQIRNQKAGEGVPALFYSAQLLLSANSHDPRYGTVGTPRKLWSVWKEREDPADFAVQVVNRPLDTVEGKRVALDFAPYMKRHNGLMEDHRFVTPLDETLVGLFRPERFMRLVRRYMLFDGPHKKVARYQQVATIETLLKRIEERDSNGRRRGGVVWHTQGSGKSLTMVMLAKAIVMTNPLARIVIVTDRTDLDDQISKTFRATGQEPKRAATGENLLALIEDKTPVVTTLIHKFRAGLNKRRVVDQSSDIFVLVDESHRSQYGNLDSLHARMREVLPNACFIAFTGTPIAKKEKSTFAKFGELVQPSYSMRDAVTDKAVVPLLYEGREVVTDVDEGQIDRWFEVHTRGLSDEQRADLKRKMSRAREIEGIESRLQSIAFDVGQHFATNFKGTGLKGQLAASSKRAAIQLKKLFDTFGVVSTEVVISAPEMRESEDEVDESDDDLVRSFWRRMMERYGGEEAYNKTIVEQFQGPSDPDIIIVVDKLLTGFDAPRNTVLYVARKLKEHGLLQAIARVNRVYDEEGAPEKPFGFIIDYTGVLKNLGDALASYDALQGFSAEDIAQSIVAIRDEANKVPGAHAALLDIFRSVSNTYDAEAYARLLADEETREEFYRRLSEFSRTFTVALASPAFVENTKPELLKRWKDDLGRFTSLRASVSLRYADRVDWRDYEKRVRQLLDRHVIARDVVTLVEPLNIFDDIAIEARRTEQTETDASIADTIAHQLTRSIEEKWDEDPVFFEKFSKLVSDTIADFHRGRINELTYLTRVKQLREKVQHRQDEADPTPARLRDDSHAQAFWGLAKRNLEKAGFGDVEIAADIALEVSKIVQNRRKIGWQNDRDVENLIRNDIDDFFFEELRGRRGLLIDPAILDAVIDDVLASARVRLAQ</sequence>
<keyword evidence="3" id="KW-0540">Nuclease</keyword>
<dbReference type="InterPro" id="IPR014001">
    <property type="entry name" value="Helicase_ATP-bd"/>
</dbReference>
<dbReference type="SUPFAM" id="SSF52540">
    <property type="entry name" value="P-loop containing nucleoside triphosphate hydrolases"/>
    <property type="match status" value="1"/>
</dbReference>
<dbReference type="Gene3D" id="3.90.1570.50">
    <property type="match status" value="1"/>
</dbReference>
<dbReference type="STRING" id="443610.VE25_10390"/>
<dbReference type="Pfam" id="PF11867">
    <property type="entry name" value="T1RH-like_C"/>
    <property type="match status" value="1"/>
</dbReference>
<dbReference type="InterPro" id="IPR055180">
    <property type="entry name" value="HsdR_RecA-like_helicase_dom_2"/>
</dbReference>
<keyword evidence="9 10" id="KW-0238">DNA-binding</keyword>
<evidence type="ECO:0000256" key="7">
    <source>
        <dbReference type="ARBA" id="ARBA00022801"/>
    </source>
</evidence>
<dbReference type="CDD" id="cd22332">
    <property type="entry name" value="HsdR_N"/>
    <property type="match status" value="1"/>
</dbReference>
<keyword evidence="13" id="KW-1185">Reference proteome</keyword>
<proteinExistence type="inferred from homology"/>
<evidence type="ECO:0000256" key="1">
    <source>
        <dbReference type="ARBA" id="ARBA00000851"/>
    </source>
</evidence>
<evidence type="ECO:0000313" key="13">
    <source>
        <dbReference type="Proteomes" id="UP000033632"/>
    </source>
</evidence>
<dbReference type="PANTHER" id="PTHR30195:SF15">
    <property type="entry name" value="TYPE I RESTRICTION ENZYME HINDI ENDONUCLEASE SUBUNIT"/>
    <property type="match status" value="1"/>
</dbReference>
<feature type="domain" description="Helicase ATP-binding" evidence="11">
    <location>
        <begin position="325"/>
        <end position="487"/>
    </location>
</feature>
<dbReference type="InterPro" id="IPR027417">
    <property type="entry name" value="P-loop_NTPase"/>
</dbReference>
<dbReference type="PANTHER" id="PTHR30195">
    <property type="entry name" value="TYPE I SITE-SPECIFIC DEOXYRIBONUCLEASE PROTEIN SUBUNIT M AND R"/>
    <property type="match status" value="1"/>
</dbReference>
<evidence type="ECO:0000256" key="4">
    <source>
        <dbReference type="ARBA" id="ARBA00022741"/>
    </source>
</evidence>
<gene>
    <name evidence="12" type="ORF">VE25_10390</name>
</gene>
<dbReference type="InterPro" id="IPR040980">
    <property type="entry name" value="SWI2_SNF2"/>
</dbReference>
<keyword evidence="8 10" id="KW-0067">ATP-binding</keyword>
<dbReference type="NCBIfam" id="TIGR00348">
    <property type="entry name" value="hsdR"/>
    <property type="match status" value="1"/>
</dbReference>
<dbReference type="Pfam" id="PF04313">
    <property type="entry name" value="HSDR_N"/>
    <property type="match status" value="1"/>
</dbReference>
<dbReference type="PROSITE" id="PS51192">
    <property type="entry name" value="HELICASE_ATP_BIND_1"/>
    <property type="match status" value="1"/>
</dbReference>
<comment type="subunit">
    <text evidence="10">The type I restriction/modification system is composed of three polypeptides R, M and S.</text>
</comment>
<dbReference type="GO" id="GO:0009035">
    <property type="term" value="F:type I site-specific deoxyribonuclease activity"/>
    <property type="evidence" value="ECO:0007669"/>
    <property type="project" value="UniProtKB-EC"/>
</dbReference>
<keyword evidence="5 10" id="KW-0680">Restriction system</keyword>
<dbReference type="GO" id="GO:0009307">
    <property type="term" value="P:DNA restriction-modification system"/>
    <property type="evidence" value="ECO:0007669"/>
    <property type="project" value="UniProtKB-KW"/>
</dbReference>
<dbReference type="InterPro" id="IPR007409">
    <property type="entry name" value="Restrct_endonuc_type1_HsdR_N"/>
</dbReference>
<dbReference type="RefSeq" id="WP_046108553.1">
    <property type="nucleotide sequence ID" value="NZ_JZEX01000106.1"/>
</dbReference>
<reference evidence="12 13" key="1">
    <citation type="submission" date="2015-03" db="EMBL/GenBank/DDBJ databases">
        <authorList>
            <person name="Hassan Y.I."/>
            <person name="Lepp D."/>
            <person name="Li X.-Z."/>
            <person name="Zhou T."/>
        </authorList>
    </citation>
    <scope>NUCLEOTIDE SEQUENCE [LARGE SCALE GENOMIC DNA]</scope>
    <source>
        <strain evidence="12 13">BD-c194</strain>
    </source>
</reference>
<keyword evidence="4 10" id="KW-0547">Nucleotide-binding</keyword>
<dbReference type="InterPro" id="IPR051268">
    <property type="entry name" value="Type-I_R_enzyme_R_subunit"/>
</dbReference>
<dbReference type="InterPro" id="IPR021810">
    <property type="entry name" value="T1RH-like_C"/>
</dbReference>
<comment type="caution">
    <text evidence="12">The sequence shown here is derived from an EMBL/GenBank/DDBJ whole genome shotgun (WGS) entry which is preliminary data.</text>
</comment>
<dbReference type="Gene3D" id="3.40.50.300">
    <property type="entry name" value="P-loop containing nucleotide triphosphate hydrolases"/>
    <property type="match status" value="2"/>
</dbReference>
<dbReference type="PATRIC" id="fig|443610.3.peg.279"/>
<dbReference type="AlphaFoldDB" id="A0A0F5FSP9"/>
<dbReference type="REBASE" id="126596">
    <property type="entry name" value="Dgo194ORF10415P"/>
</dbReference>
<evidence type="ECO:0000259" key="11">
    <source>
        <dbReference type="PROSITE" id="PS51192"/>
    </source>
</evidence>
<dbReference type="SMART" id="SM00487">
    <property type="entry name" value="DEXDc"/>
    <property type="match status" value="1"/>
</dbReference>
<dbReference type="OrthoDB" id="9758243at2"/>
<evidence type="ECO:0000256" key="8">
    <source>
        <dbReference type="ARBA" id="ARBA00022840"/>
    </source>
</evidence>
<dbReference type="EMBL" id="JZEX01000106">
    <property type="protein sequence ID" value="KKB11863.1"/>
    <property type="molecule type" value="Genomic_DNA"/>
</dbReference>
<evidence type="ECO:0000256" key="3">
    <source>
        <dbReference type="ARBA" id="ARBA00022722"/>
    </source>
</evidence>
<dbReference type="Pfam" id="PF18766">
    <property type="entry name" value="SWI2_SNF2"/>
    <property type="match status" value="1"/>
</dbReference>
<evidence type="ECO:0000256" key="5">
    <source>
        <dbReference type="ARBA" id="ARBA00022747"/>
    </source>
</evidence>
<dbReference type="GO" id="GO:0005524">
    <property type="term" value="F:ATP binding"/>
    <property type="evidence" value="ECO:0007669"/>
    <property type="project" value="UniProtKB-KW"/>
</dbReference>
<evidence type="ECO:0000313" key="12">
    <source>
        <dbReference type="EMBL" id="KKB11863.1"/>
    </source>
</evidence>
<dbReference type="Proteomes" id="UP000033632">
    <property type="component" value="Unassembled WGS sequence"/>
</dbReference>
<dbReference type="InterPro" id="IPR004473">
    <property type="entry name" value="Restrct_endonuc_typeI_HsdR"/>
</dbReference>
<dbReference type="Pfam" id="PF22679">
    <property type="entry name" value="T1R_D3-like"/>
    <property type="match status" value="1"/>
</dbReference>
<keyword evidence="6" id="KW-0255">Endonuclease</keyword>